<evidence type="ECO:0000313" key="4">
    <source>
        <dbReference type="Proteomes" id="UP000824988"/>
    </source>
</evidence>
<dbReference type="PANTHER" id="PTHR12526">
    <property type="entry name" value="GLYCOSYLTRANSFERASE"/>
    <property type="match status" value="1"/>
</dbReference>
<evidence type="ECO:0000256" key="2">
    <source>
        <dbReference type="ARBA" id="ARBA00022679"/>
    </source>
</evidence>
<protein>
    <recommendedName>
        <fullName evidence="5">Glycosyl transferases group 1</fullName>
    </recommendedName>
</protein>
<evidence type="ECO:0000313" key="3">
    <source>
        <dbReference type="EMBL" id="BBL69923.1"/>
    </source>
</evidence>
<dbReference type="KEGG" id="moz:MoryE10_05290"/>
<organism evidence="3 4">
    <name type="scientific">Methylogaea oryzae</name>
    <dbReference type="NCBI Taxonomy" id="1295382"/>
    <lineage>
        <taxon>Bacteria</taxon>
        <taxon>Pseudomonadati</taxon>
        <taxon>Pseudomonadota</taxon>
        <taxon>Gammaproteobacteria</taxon>
        <taxon>Methylococcales</taxon>
        <taxon>Methylococcaceae</taxon>
        <taxon>Methylogaea</taxon>
    </lineage>
</organism>
<evidence type="ECO:0008006" key="5">
    <source>
        <dbReference type="Google" id="ProtNLM"/>
    </source>
</evidence>
<dbReference type="AlphaFoldDB" id="A0A8D4VKR2"/>
<sequence>MNIAIFGNTNNSLLRYAEGFQKLGHSVRLIINSKDALHRPESLYPEWADNYPHWVFDFSHITESDLLYETELVDDLVHQLTYQVDLAILNDVGPSLACYLKSPHVIFLTGSDVSYSANFDSIVTRSSMWDMDFKCSVRGRRNLRLMTNQVARQRDGIASAAIVTHPARGLVPGNDYILDTLGVTDKKRLDIWFANVDGIDPQPMPNNEKLSVFCGSRVSFRPDCHPKLSAQDFKGTDILLKGFGGYCRLGGQGKLSLIRKGQDVEAACQLIDELGIVDRVCWYDEMPTWQFYENMASADLICDQFSATLPGLVTSDAYALGRPVMANFRNESFSSRFPEVLPGFDVSTADEVADQLITLENNREVLTDMGLRSREYAEKYLSPKSMAASLLERLGQV</sequence>
<name>A0A8D4VKR2_9GAMM</name>
<dbReference type="EMBL" id="AP019782">
    <property type="protein sequence ID" value="BBL69923.1"/>
    <property type="molecule type" value="Genomic_DNA"/>
</dbReference>
<evidence type="ECO:0000256" key="1">
    <source>
        <dbReference type="ARBA" id="ARBA00022676"/>
    </source>
</evidence>
<keyword evidence="1" id="KW-0328">Glycosyltransferase</keyword>
<dbReference type="Proteomes" id="UP000824988">
    <property type="component" value="Chromosome"/>
</dbReference>
<keyword evidence="2" id="KW-0808">Transferase</keyword>
<reference evidence="3" key="1">
    <citation type="submission" date="2019-06" db="EMBL/GenBank/DDBJ databases">
        <title>Complete genome sequence of Methylogaea oryzae strain JCM16910.</title>
        <authorList>
            <person name="Asakawa S."/>
        </authorList>
    </citation>
    <scope>NUCLEOTIDE SEQUENCE</scope>
    <source>
        <strain evidence="3">E10</strain>
    </source>
</reference>
<gene>
    <name evidence="3" type="ORF">MoryE10_05290</name>
</gene>
<keyword evidence="4" id="KW-1185">Reference proteome</keyword>
<dbReference type="PANTHER" id="PTHR12526:SF510">
    <property type="entry name" value="D-INOSITOL 3-PHOSPHATE GLYCOSYLTRANSFERASE"/>
    <property type="match status" value="1"/>
</dbReference>
<dbReference type="RefSeq" id="WP_221048118.1">
    <property type="nucleotide sequence ID" value="NZ_AP019782.1"/>
</dbReference>
<dbReference type="GO" id="GO:0016757">
    <property type="term" value="F:glycosyltransferase activity"/>
    <property type="evidence" value="ECO:0007669"/>
    <property type="project" value="UniProtKB-KW"/>
</dbReference>
<accession>A0A8D4VKR2</accession>
<proteinExistence type="predicted"/>